<sequence>MCKKMDYFLKHGKELEKKYAGRYIAVIDNKMVAVGSSRVEVYQKAIKSIPPDKDLGIFYLPLKKEVLTAL</sequence>
<name>A0A1J4S9W8_9BACT</name>
<dbReference type="InterPro" id="IPR043734">
    <property type="entry name" value="DUF5678"/>
</dbReference>
<evidence type="ECO:0000313" key="2">
    <source>
        <dbReference type="EMBL" id="OIN96203.1"/>
    </source>
</evidence>
<dbReference type="AlphaFoldDB" id="A0A1J4S9W8"/>
<organism evidence="2 3">
    <name type="scientific">Candidatus Desantisbacteria bacterium CG1_02_38_46</name>
    <dbReference type="NCBI Taxonomy" id="1817893"/>
    <lineage>
        <taxon>Bacteria</taxon>
        <taxon>Candidatus Desantisiibacteriota</taxon>
    </lineage>
</organism>
<feature type="domain" description="DUF5678" evidence="1">
    <location>
        <begin position="14"/>
        <end position="61"/>
    </location>
</feature>
<dbReference type="Pfam" id="PF18929">
    <property type="entry name" value="DUF5678"/>
    <property type="match status" value="1"/>
</dbReference>
<comment type="caution">
    <text evidence="2">The sequence shown here is derived from an EMBL/GenBank/DDBJ whole genome shotgun (WGS) entry which is preliminary data.</text>
</comment>
<gene>
    <name evidence="2" type="ORF">AUJ66_07140</name>
</gene>
<accession>A0A1J4S9W8</accession>
<protein>
    <recommendedName>
        <fullName evidence="1">DUF5678 domain-containing protein</fullName>
    </recommendedName>
</protein>
<dbReference type="Proteomes" id="UP000182278">
    <property type="component" value="Unassembled WGS sequence"/>
</dbReference>
<evidence type="ECO:0000313" key="3">
    <source>
        <dbReference type="Proteomes" id="UP000182278"/>
    </source>
</evidence>
<dbReference type="STRING" id="1817893.AUJ66_07140"/>
<dbReference type="EMBL" id="MNUO01000108">
    <property type="protein sequence ID" value="OIN96203.1"/>
    <property type="molecule type" value="Genomic_DNA"/>
</dbReference>
<reference evidence="2 3" key="1">
    <citation type="journal article" date="2016" name="Environ. Microbiol.">
        <title>Genomic resolution of a cold subsurface aquifer community provides metabolic insights for novel microbes adapted to high CO concentrations.</title>
        <authorList>
            <person name="Probst A.J."/>
            <person name="Castelle C.J."/>
            <person name="Singh A."/>
            <person name="Brown C.T."/>
            <person name="Anantharaman K."/>
            <person name="Sharon I."/>
            <person name="Hug L.A."/>
            <person name="Burstein D."/>
            <person name="Emerson J.B."/>
            <person name="Thomas B.C."/>
            <person name="Banfield J.F."/>
        </authorList>
    </citation>
    <scope>NUCLEOTIDE SEQUENCE [LARGE SCALE GENOMIC DNA]</scope>
    <source>
        <strain evidence="2">CG1_02_38_46</strain>
    </source>
</reference>
<evidence type="ECO:0000259" key="1">
    <source>
        <dbReference type="Pfam" id="PF18929"/>
    </source>
</evidence>
<proteinExistence type="predicted"/>